<dbReference type="AlphaFoldDB" id="A0A1G9W502"/>
<gene>
    <name evidence="1" type="ORF">SAMN05192576_0949</name>
</gene>
<evidence type="ECO:0000313" key="2">
    <source>
        <dbReference type="Proteomes" id="UP000199004"/>
    </source>
</evidence>
<name>A0A1G9W502_9ACTN</name>
<keyword evidence="2" id="KW-1185">Reference proteome</keyword>
<protein>
    <submittedName>
        <fullName evidence="1">Uncharacterized protein</fullName>
    </submittedName>
</protein>
<dbReference type="Proteomes" id="UP000199004">
    <property type="component" value="Unassembled WGS sequence"/>
</dbReference>
<reference evidence="2" key="1">
    <citation type="submission" date="2016-10" db="EMBL/GenBank/DDBJ databases">
        <authorList>
            <person name="Varghese N."/>
            <person name="Submissions S."/>
        </authorList>
    </citation>
    <scope>NUCLEOTIDE SEQUENCE [LARGE SCALE GENOMIC DNA]</scope>
    <source>
        <strain evidence="2">CGMCC 1.11147</strain>
    </source>
</reference>
<organism evidence="1 2">
    <name type="scientific">Nocardioides szechwanensis</name>
    <dbReference type="NCBI Taxonomy" id="1005944"/>
    <lineage>
        <taxon>Bacteria</taxon>
        <taxon>Bacillati</taxon>
        <taxon>Actinomycetota</taxon>
        <taxon>Actinomycetes</taxon>
        <taxon>Propionibacteriales</taxon>
        <taxon>Nocardioidaceae</taxon>
        <taxon>Nocardioides</taxon>
    </lineage>
</organism>
<dbReference type="EMBL" id="FNIC01000001">
    <property type="protein sequence ID" value="SDM79570.1"/>
    <property type="molecule type" value="Genomic_DNA"/>
</dbReference>
<accession>A0A1G9W502</accession>
<evidence type="ECO:0000313" key="1">
    <source>
        <dbReference type="EMBL" id="SDM79570.1"/>
    </source>
</evidence>
<proteinExistence type="predicted"/>
<sequence length="117" mass="12405">MAFQVPEHECPVAHGGGGMSASFVDLADAFGHLLGLALSPEDEEGIQVDAMYDTLEAVNAQFSGIGVLTLTVAFAQRHALLVGQLDRAIKECTVVPLSAEAIRHMMAQVEDALREGE</sequence>